<keyword evidence="1" id="KW-0597">Phosphoprotein</keyword>
<protein>
    <submittedName>
        <fullName evidence="5">Thiol methyltransferase</fullName>
    </submittedName>
</protein>
<dbReference type="InterPro" id="IPR008854">
    <property type="entry name" value="TPMT"/>
</dbReference>
<sequence>MQYQTRLVSHFKDRSIDQHGTGWSELWDSNQNDLWDRGYASPPLLEFITTKPDVLAARSSCGRRRTVLIPGCGRGYDPVMLALHGFEAYGLEISQTAVATARRYADAQMKEPSAYNFWTSSDKERVPAGEVTILEGDYFKDNWLEGIKGEHKNFDAVYDYTFLCALPPELRKAWADRAAQMVRAGGLLICLEFPLWKERDLPGPPWGLDGVYWNLLAQNGNGIDGVGDGGAAAPNARFTREFYIQPQRSYEQGRGADRLSVWRRTPN</sequence>
<dbReference type="Pfam" id="PF05724">
    <property type="entry name" value="TPMT"/>
    <property type="match status" value="1"/>
</dbReference>
<keyword evidence="2 5" id="KW-0489">Methyltransferase</keyword>
<name>A0A8E2DWU2_9PEZI</name>
<evidence type="ECO:0000256" key="3">
    <source>
        <dbReference type="ARBA" id="ARBA00022679"/>
    </source>
</evidence>
<dbReference type="AlphaFoldDB" id="A0A8E2DWU2"/>
<evidence type="ECO:0000256" key="1">
    <source>
        <dbReference type="ARBA" id="ARBA00022553"/>
    </source>
</evidence>
<keyword evidence="6" id="KW-1185">Reference proteome</keyword>
<dbReference type="Gene3D" id="3.40.50.150">
    <property type="entry name" value="Vaccinia Virus protein VP39"/>
    <property type="match status" value="1"/>
</dbReference>
<dbReference type="CDD" id="cd02440">
    <property type="entry name" value="AdoMet_MTases"/>
    <property type="match status" value="1"/>
</dbReference>
<dbReference type="Proteomes" id="UP000250266">
    <property type="component" value="Unassembled WGS sequence"/>
</dbReference>
<dbReference type="SUPFAM" id="SSF53335">
    <property type="entry name" value="S-adenosyl-L-methionine-dependent methyltransferases"/>
    <property type="match status" value="1"/>
</dbReference>
<dbReference type="EMBL" id="KV745905">
    <property type="protein sequence ID" value="OCK73195.1"/>
    <property type="molecule type" value="Genomic_DNA"/>
</dbReference>
<keyword evidence="4" id="KW-0949">S-adenosyl-L-methionine</keyword>
<dbReference type="PANTHER" id="PTHR32183">
    <property type="match status" value="1"/>
</dbReference>
<gene>
    <name evidence="5" type="ORF">K432DRAFT_313463</name>
</gene>
<dbReference type="PANTHER" id="PTHR32183:SF6">
    <property type="entry name" value="CYSTEINE SULFINATE DESULFINASE_CYSTEINE DESULFURASE AND RELATED ENZYMES"/>
    <property type="match status" value="1"/>
</dbReference>
<dbReference type="PROSITE" id="PS51585">
    <property type="entry name" value="SAM_MT_TPMT"/>
    <property type="match status" value="1"/>
</dbReference>
<proteinExistence type="predicted"/>
<dbReference type="OrthoDB" id="276151at2759"/>
<dbReference type="GO" id="GO:0008757">
    <property type="term" value="F:S-adenosylmethionine-dependent methyltransferase activity"/>
    <property type="evidence" value="ECO:0007669"/>
    <property type="project" value="InterPro"/>
</dbReference>
<keyword evidence="3 5" id="KW-0808">Transferase</keyword>
<dbReference type="InterPro" id="IPR029063">
    <property type="entry name" value="SAM-dependent_MTases_sf"/>
</dbReference>
<organism evidence="5 6">
    <name type="scientific">Lepidopterella palustris CBS 459.81</name>
    <dbReference type="NCBI Taxonomy" id="1314670"/>
    <lineage>
        <taxon>Eukaryota</taxon>
        <taxon>Fungi</taxon>
        <taxon>Dikarya</taxon>
        <taxon>Ascomycota</taxon>
        <taxon>Pezizomycotina</taxon>
        <taxon>Dothideomycetes</taxon>
        <taxon>Pleosporomycetidae</taxon>
        <taxon>Mytilinidiales</taxon>
        <taxon>Argynnaceae</taxon>
        <taxon>Lepidopterella</taxon>
    </lineage>
</organism>
<reference evidence="5 6" key="1">
    <citation type="journal article" date="2016" name="Nat. Commun.">
        <title>Ectomycorrhizal ecology is imprinted in the genome of the dominant symbiotic fungus Cenococcum geophilum.</title>
        <authorList>
            <consortium name="DOE Joint Genome Institute"/>
            <person name="Peter M."/>
            <person name="Kohler A."/>
            <person name="Ohm R.A."/>
            <person name="Kuo A."/>
            <person name="Krutzmann J."/>
            <person name="Morin E."/>
            <person name="Arend M."/>
            <person name="Barry K.W."/>
            <person name="Binder M."/>
            <person name="Choi C."/>
            <person name="Clum A."/>
            <person name="Copeland A."/>
            <person name="Grisel N."/>
            <person name="Haridas S."/>
            <person name="Kipfer T."/>
            <person name="LaButti K."/>
            <person name="Lindquist E."/>
            <person name="Lipzen A."/>
            <person name="Maire R."/>
            <person name="Meier B."/>
            <person name="Mihaltcheva S."/>
            <person name="Molinier V."/>
            <person name="Murat C."/>
            <person name="Poggeler S."/>
            <person name="Quandt C.A."/>
            <person name="Sperisen C."/>
            <person name="Tritt A."/>
            <person name="Tisserant E."/>
            <person name="Crous P.W."/>
            <person name="Henrissat B."/>
            <person name="Nehls U."/>
            <person name="Egli S."/>
            <person name="Spatafora J.W."/>
            <person name="Grigoriev I.V."/>
            <person name="Martin F.M."/>
        </authorList>
    </citation>
    <scope>NUCLEOTIDE SEQUENCE [LARGE SCALE GENOMIC DNA]</scope>
    <source>
        <strain evidence="5 6">CBS 459.81</strain>
    </source>
</reference>
<evidence type="ECO:0000313" key="6">
    <source>
        <dbReference type="Proteomes" id="UP000250266"/>
    </source>
</evidence>
<evidence type="ECO:0000256" key="2">
    <source>
        <dbReference type="ARBA" id="ARBA00022603"/>
    </source>
</evidence>
<evidence type="ECO:0000256" key="4">
    <source>
        <dbReference type="ARBA" id="ARBA00022691"/>
    </source>
</evidence>
<dbReference type="GO" id="GO:0032259">
    <property type="term" value="P:methylation"/>
    <property type="evidence" value="ECO:0007669"/>
    <property type="project" value="UniProtKB-KW"/>
</dbReference>
<accession>A0A8E2DWU2</accession>
<evidence type="ECO:0000313" key="5">
    <source>
        <dbReference type="EMBL" id="OCK73195.1"/>
    </source>
</evidence>